<name>A0A8J5FGE4_ZINOF</name>
<comment type="caution">
    <text evidence="1">The sequence shown here is derived from an EMBL/GenBank/DDBJ whole genome shotgun (WGS) entry which is preliminary data.</text>
</comment>
<dbReference type="Gene3D" id="3.40.50.300">
    <property type="entry name" value="P-loop containing nucleotide triphosphate hydrolases"/>
    <property type="match status" value="1"/>
</dbReference>
<protein>
    <submittedName>
        <fullName evidence="1">Uncharacterized protein</fullName>
    </submittedName>
</protein>
<dbReference type="AlphaFoldDB" id="A0A8J5FGE4"/>
<sequence>MVPPKLPDPSSPPSLSTNLRRSHSYALFHRTTDPHVLAPHAVILAPLAILDLTLQPLFVRMLGPSSTSHYSFLKLTTAGKYEITAPLFSLSTSRHEAFVLAADLSLQPPSVRMLVHTYLLFQGVMQHHKSINEYFNKRGVFAMFLFRRNLLRRLVSILANTHDRNMKQLNGTHKAHVHSKDEDYVNHRTPYLPQTRILTHVDKLGTDSLDYFKSSHHIILFYEDLVNNRTVKVDGCFGFLKIAQAETFQPSCLNPQEVYMHA</sequence>
<dbReference type="Proteomes" id="UP000734854">
    <property type="component" value="Unassembled WGS sequence"/>
</dbReference>
<organism evidence="1 2">
    <name type="scientific">Zingiber officinale</name>
    <name type="common">Ginger</name>
    <name type="synonym">Amomum zingiber</name>
    <dbReference type="NCBI Taxonomy" id="94328"/>
    <lineage>
        <taxon>Eukaryota</taxon>
        <taxon>Viridiplantae</taxon>
        <taxon>Streptophyta</taxon>
        <taxon>Embryophyta</taxon>
        <taxon>Tracheophyta</taxon>
        <taxon>Spermatophyta</taxon>
        <taxon>Magnoliopsida</taxon>
        <taxon>Liliopsida</taxon>
        <taxon>Zingiberales</taxon>
        <taxon>Zingiberaceae</taxon>
        <taxon>Zingiber</taxon>
    </lineage>
</organism>
<proteinExistence type="predicted"/>
<dbReference type="InterPro" id="IPR052796">
    <property type="entry name" value="Nod_factor_sulfotransferase"/>
</dbReference>
<evidence type="ECO:0000313" key="2">
    <source>
        <dbReference type="Proteomes" id="UP000734854"/>
    </source>
</evidence>
<dbReference type="InterPro" id="IPR027417">
    <property type="entry name" value="P-loop_NTPase"/>
</dbReference>
<reference evidence="1 2" key="1">
    <citation type="submission" date="2020-08" db="EMBL/GenBank/DDBJ databases">
        <title>Plant Genome Project.</title>
        <authorList>
            <person name="Zhang R.-G."/>
        </authorList>
    </citation>
    <scope>NUCLEOTIDE SEQUENCE [LARGE SCALE GENOMIC DNA]</scope>
    <source>
        <tissue evidence="1">Rhizome</tissue>
    </source>
</reference>
<dbReference type="PANTHER" id="PTHR32175">
    <property type="entry name" value="PROTEIN, PUTATIVE, EXPRESSED-RELATED"/>
    <property type="match status" value="1"/>
</dbReference>
<accession>A0A8J5FGE4</accession>
<keyword evidence="2" id="KW-1185">Reference proteome</keyword>
<gene>
    <name evidence="1" type="ORF">ZIOFF_050180</name>
</gene>
<dbReference type="PANTHER" id="PTHR32175:SF9">
    <property type="entry name" value="OS01G0784600 PROTEIN"/>
    <property type="match status" value="1"/>
</dbReference>
<dbReference type="EMBL" id="JACMSC010000014">
    <property type="protein sequence ID" value="KAG6488922.1"/>
    <property type="molecule type" value="Genomic_DNA"/>
</dbReference>
<evidence type="ECO:0000313" key="1">
    <source>
        <dbReference type="EMBL" id="KAG6488922.1"/>
    </source>
</evidence>